<gene>
    <name evidence="4" type="ORF">NCTC11636_01005</name>
</gene>
<proteinExistence type="inferred from homology"/>
<reference evidence="4 5" key="1">
    <citation type="submission" date="2018-12" db="EMBL/GenBank/DDBJ databases">
        <authorList>
            <consortium name="Pathogen Informatics"/>
        </authorList>
    </citation>
    <scope>NUCLEOTIDE SEQUENCE [LARGE SCALE GENOMIC DNA]</scope>
    <source>
        <strain evidence="4 5">NCTC11636</strain>
    </source>
</reference>
<name>A0A448HFT4_9ACTO</name>
<dbReference type="RefSeq" id="WP_202623022.1">
    <property type="nucleotide sequence ID" value="NZ_LR134350.1"/>
</dbReference>
<evidence type="ECO:0000313" key="5">
    <source>
        <dbReference type="Proteomes" id="UP000266895"/>
    </source>
</evidence>
<dbReference type="InterPro" id="IPR000620">
    <property type="entry name" value="EamA_dom"/>
</dbReference>
<feature type="transmembrane region" description="Helical" evidence="2">
    <location>
        <begin position="69"/>
        <end position="90"/>
    </location>
</feature>
<dbReference type="SUPFAM" id="SSF103481">
    <property type="entry name" value="Multidrug resistance efflux transporter EmrE"/>
    <property type="match status" value="1"/>
</dbReference>
<feature type="transmembrane region" description="Helical" evidence="2">
    <location>
        <begin position="96"/>
        <end position="117"/>
    </location>
</feature>
<feature type="transmembrane region" description="Helical" evidence="2">
    <location>
        <begin position="28"/>
        <end position="48"/>
    </location>
</feature>
<sequence>MWALLAAALYALSTPVAKILLDDADPGVLAALLYLGAGGGMAAIALLRRLAVRGPRRGPGLPGLSRADLPYVVVMVGLDVLAPILLLLGLDRAEAANVALLNNFEIVATTVIASLVFGERHGLRL</sequence>
<keyword evidence="5" id="KW-1185">Reference proteome</keyword>
<evidence type="ECO:0000259" key="3">
    <source>
        <dbReference type="Pfam" id="PF00892"/>
    </source>
</evidence>
<evidence type="ECO:0000313" key="4">
    <source>
        <dbReference type="EMBL" id="VEG27385.1"/>
    </source>
</evidence>
<dbReference type="InterPro" id="IPR037185">
    <property type="entry name" value="EmrE-like"/>
</dbReference>
<dbReference type="Pfam" id="PF00892">
    <property type="entry name" value="EamA"/>
    <property type="match status" value="1"/>
</dbReference>
<keyword evidence="2" id="KW-1133">Transmembrane helix</keyword>
<evidence type="ECO:0000256" key="2">
    <source>
        <dbReference type="SAM" id="Phobius"/>
    </source>
</evidence>
<feature type="domain" description="EamA" evidence="3">
    <location>
        <begin position="1"/>
        <end position="122"/>
    </location>
</feature>
<organism evidence="4 5">
    <name type="scientific">Actinomyces howellii</name>
    <dbReference type="NCBI Taxonomy" id="52771"/>
    <lineage>
        <taxon>Bacteria</taxon>
        <taxon>Bacillati</taxon>
        <taxon>Actinomycetota</taxon>
        <taxon>Actinomycetes</taxon>
        <taxon>Actinomycetales</taxon>
        <taxon>Actinomycetaceae</taxon>
        <taxon>Actinomyces</taxon>
    </lineage>
</organism>
<dbReference type="AlphaFoldDB" id="A0A448HFT4"/>
<evidence type="ECO:0000256" key="1">
    <source>
        <dbReference type="ARBA" id="ARBA00007362"/>
    </source>
</evidence>
<accession>A0A448HFT4</accession>
<comment type="similarity">
    <text evidence="1">Belongs to the EamA transporter family.</text>
</comment>
<keyword evidence="2" id="KW-0472">Membrane</keyword>
<dbReference type="EMBL" id="LR134350">
    <property type="protein sequence ID" value="VEG27385.1"/>
    <property type="molecule type" value="Genomic_DNA"/>
</dbReference>
<keyword evidence="2" id="KW-0812">Transmembrane</keyword>
<protein>
    <submittedName>
        <fullName evidence="4">EamA-like transporter family</fullName>
    </submittedName>
</protein>
<dbReference type="Proteomes" id="UP000266895">
    <property type="component" value="Chromosome"/>
</dbReference>
<dbReference type="GO" id="GO:0016020">
    <property type="term" value="C:membrane"/>
    <property type="evidence" value="ECO:0007669"/>
    <property type="project" value="InterPro"/>
</dbReference>
<dbReference type="KEGG" id="ahw:NCTC11636_01005"/>